<dbReference type="InterPro" id="IPR002423">
    <property type="entry name" value="Cpn60/GroEL/TCP-1"/>
</dbReference>
<dbReference type="GO" id="GO:0005524">
    <property type="term" value="F:ATP binding"/>
    <property type="evidence" value="ECO:0007669"/>
    <property type="project" value="UniProtKB-KW"/>
</dbReference>
<dbReference type="PANTHER" id="PTHR11353">
    <property type="entry name" value="CHAPERONIN"/>
    <property type="match status" value="1"/>
</dbReference>
<evidence type="ECO:0000313" key="8">
    <source>
        <dbReference type="Proteomes" id="UP001159641"/>
    </source>
</evidence>
<dbReference type="EMBL" id="JAIQCJ010002567">
    <property type="protein sequence ID" value="KAJ8775847.1"/>
    <property type="molecule type" value="Genomic_DNA"/>
</dbReference>
<organism evidence="7 8">
    <name type="scientific">Eschrichtius robustus</name>
    <name type="common">California gray whale</name>
    <name type="synonym">Eschrichtius gibbosus</name>
    <dbReference type="NCBI Taxonomy" id="9764"/>
    <lineage>
        <taxon>Eukaryota</taxon>
        <taxon>Metazoa</taxon>
        <taxon>Chordata</taxon>
        <taxon>Craniata</taxon>
        <taxon>Vertebrata</taxon>
        <taxon>Euteleostomi</taxon>
        <taxon>Mammalia</taxon>
        <taxon>Eutheria</taxon>
        <taxon>Laurasiatheria</taxon>
        <taxon>Artiodactyla</taxon>
        <taxon>Whippomorpha</taxon>
        <taxon>Cetacea</taxon>
        <taxon>Mysticeti</taxon>
        <taxon>Eschrichtiidae</taxon>
        <taxon>Eschrichtius</taxon>
    </lineage>
</organism>
<dbReference type="InterPro" id="IPR027409">
    <property type="entry name" value="GroEL-like_apical_dom_sf"/>
</dbReference>
<dbReference type="InterPro" id="IPR027410">
    <property type="entry name" value="TCP-1-like_intermed_sf"/>
</dbReference>
<evidence type="ECO:0000256" key="4">
    <source>
        <dbReference type="ARBA" id="ARBA00022741"/>
    </source>
</evidence>
<dbReference type="Gene3D" id="3.50.7.10">
    <property type="entry name" value="GroEL"/>
    <property type="match status" value="1"/>
</dbReference>
<evidence type="ECO:0000313" key="7">
    <source>
        <dbReference type="EMBL" id="KAJ8775847.1"/>
    </source>
</evidence>
<keyword evidence="5" id="KW-0067">ATP-binding</keyword>
<comment type="subcellular location">
    <subcellularLocation>
        <location evidence="1">Cytoplasm</location>
    </subcellularLocation>
</comment>
<dbReference type="Proteomes" id="UP001159641">
    <property type="component" value="Unassembled WGS sequence"/>
</dbReference>
<evidence type="ECO:0000256" key="2">
    <source>
        <dbReference type="ARBA" id="ARBA00008020"/>
    </source>
</evidence>
<dbReference type="SUPFAM" id="SSF52029">
    <property type="entry name" value="GroEL apical domain-like"/>
    <property type="match status" value="1"/>
</dbReference>
<evidence type="ECO:0000256" key="5">
    <source>
        <dbReference type="ARBA" id="ARBA00022840"/>
    </source>
</evidence>
<gene>
    <name evidence="7" type="ORF">J1605_016074</name>
</gene>
<evidence type="ECO:0000256" key="1">
    <source>
        <dbReference type="ARBA" id="ARBA00004496"/>
    </source>
</evidence>
<reference evidence="7 8" key="1">
    <citation type="submission" date="2022-11" db="EMBL/GenBank/DDBJ databases">
        <title>Whole genome sequence of Eschrichtius robustus ER-17-0199.</title>
        <authorList>
            <person name="Bruniche-Olsen A."/>
            <person name="Black A.N."/>
            <person name="Fields C.J."/>
            <person name="Walden K."/>
            <person name="Dewoody J.A."/>
        </authorList>
    </citation>
    <scope>NUCLEOTIDE SEQUENCE [LARGE SCALE GENOMIC DNA]</scope>
    <source>
        <strain evidence="7">ER-17-0199</strain>
        <tissue evidence="7">Blubber</tissue>
    </source>
</reference>
<dbReference type="Gene3D" id="3.30.260.10">
    <property type="entry name" value="TCP-1-like chaperonin intermediate domain"/>
    <property type="match status" value="1"/>
</dbReference>
<dbReference type="AlphaFoldDB" id="A0AB34G7M4"/>
<evidence type="ECO:0000256" key="6">
    <source>
        <dbReference type="ARBA" id="ARBA00023186"/>
    </source>
</evidence>
<comment type="similarity">
    <text evidence="2">Belongs to the TCP-1 chaperonin family.</text>
</comment>
<keyword evidence="3" id="KW-0963">Cytoplasm</keyword>
<dbReference type="GO" id="GO:0005737">
    <property type="term" value="C:cytoplasm"/>
    <property type="evidence" value="ECO:0007669"/>
    <property type="project" value="UniProtKB-SubCell"/>
</dbReference>
<name>A0AB34G7M4_ESCRO</name>
<evidence type="ECO:0000256" key="3">
    <source>
        <dbReference type="ARBA" id="ARBA00022490"/>
    </source>
</evidence>
<evidence type="ECO:0008006" key="9">
    <source>
        <dbReference type="Google" id="ProtNLM"/>
    </source>
</evidence>
<proteinExistence type="inferred from homology"/>
<keyword evidence="4" id="KW-0547">Nucleotide-binding</keyword>
<keyword evidence="6" id="KW-0143">Chaperone</keyword>
<dbReference type="Pfam" id="PF00118">
    <property type="entry name" value="Cpn60_TCP1"/>
    <property type="match status" value="1"/>
</dbReference>
<protein>
    <recommendedName>
        <fullName evidence="9">T-complex protein 1 subunit theta-like 2</fullName>
    </recommendedName>
</protein>
<comment type="caution">
    <text evidence="7">The sequence shown here is derived from an EMBL/GenBank/DDBJ whole genome shotgun (WGS) entry which is preliminary data.</text>
</comment>
<dbReference type="GO" id="GO:0140662">
    <property type="term" value="F:ATP-dependent protein folding chaperone"/>
    <property type="evidence" value="ECO:0007669"/>
    <property type="project" value="InterPro"/>
</dbReference>
<keyword evidence="8" id="KW-1185">Reference proteome</keyword>
<dbReference type="FunFam" id="3.50.7.10:FF:000008">
    <property type="entry name" value="T-complex protein 1 subunit theta"/>
    <property type="match status" value="1"/>
</dbReference>
<dbReference type="InterPro" id="IPR017998">
    <property type="entry name" value="Chaperone_TCP-1"/>
</dbReference>
<accession>A0AB34G7M4</accession>
<sequence length="221" mass="23847">MALLPSLAFRALGPLEDPFGALHSVTNTHRLWQMNCLTKMVAHACWVPREPDGGFWPERVRVCALPGARLEDSCLLPGLALPGKPCGQVAMVLSCARVALMACAFGPASPSAPATARLSSPDDLTEFRKGSERLIEKQVAQLAAASINVVVVWGQIDEETLTHADRCGLMVIQVKSRREMVYLSEVSGAPLMPYLLPPLEPGKCQRVYGQELGKGLAAVFE</sequence>